<evidence type="ECO:0008006" key="3">
    <source>
        <dbReference type="Google" id="ProtNLM"/>
    </source>
</evidence>
<name>A0A2P7Q313_9FIRM</name>
<dbReference type="Gene3D" id="2.170.120.40">
    <property type="entry name" value="YbbR-like domain"/>
    <property type="match status" value="1"/>
</dbReference>
<dbReference type="Proteomes" id="UP000241434">
    <property type="component" value="Unassembled WGS sequence"/>
</dbReference>
<dbReference type="PANTHER" id="PTHR37804">
    <property type="entry name" value="CDAA REGULATORY PROTEIN CDAR"/>
    <property type="match status" value="1"/>
</dbReference>
<keyword evidence="2" id="KW-1185">Reference proteome</keyword>
<proteinExistence type="predicted"/>
<dbReference type="AlphaFoldDB" id="A0A2P7Q313"/>
<gene>
    <name evidence="1" type="ORF">UF10_00045</name>
</gene>
<comment type="caution">
    <text evidence="1">The sequence shown here is derived from an EMBL/GenBank/DDBJ whole genome shotgun (WGS) entry which is preliminary data.</text>
</comment>
<organism evidence="1 2">
    <name type="scientific">Peptostreptococcus russellii</name>
    <dbReference type="NCBI Taxonomy" id="215200"/>
    <lineage>
        <taxon>Bacteria</taxon>
        <taxon>Bacillati</taxon>
        <taxon>Bacillota</taxon>
        <taxon>Clostridia</taxon>
        <taxon>Peptostreptococcales</taxon>
        <taxon>Peptostreptococcaceae</taxon>
        <taxon>Peptostreptococcus</taxon>
    </lineage>
</organism>
<reference evidence="1" key="1">
    <citation type="thesis" date="2015" institute="Rutgers" country="The State University of New Jersey, 14 College Farm Rd., New Brunswick, NJ, USA">
        <title>Ammonia toxicity in bacteria and its implications for treatment of and resource recovery from highly nitrogenous organic wastes.</title>
        <authorList>
            <person name="Luther A.K."/>
        </authorList>
    </citation>
    <scope>NUCLEOTIDE SEQUENCE</scope>
    <source>
        <strain evidence="1">RT-10B</strain>
    </source>
</reference>
<dbReference type="Gene3D" id="2.170.120.30">
    <property type="match status" value="1"/>
</dbReference>
<accession>A0A2P7Q313</accession>
<sequence>MKNSTRKNNIRIKIISLVTALALWLYVIAIVDPDEKKVIENIPITITNASEVRNDDFVIYPKEEFKTDITVQGKLSEIQKLNKNNVHIYGELINPVEGQNIVNLKTNISNRVSRELKDNTYVVNLEKKVSKKVKVKIEIPDSIKPSVEEAVPELSELEVSGPRTLVSKVDYVGALLKFDEKTDKPYEKINLSLEAYDKDDNPVDVEISEKMINVDLAFTVEKSVPVKINYEGEEHDRESLQLSPDKLTIEGKEDFIKSIESLETVKLGDKDLENLENKKVKISIPESVRIKGDISELSISKK</sequence>
<protein>
    <recommendedName>
        <fullName evidence="3">YbbR domain-containing protein</fullName>
    </recommendedName>
</protein>
<dbReference type="PANTHER" id="PTHR37804:SF1">
    <property type="entry name" value="CDAA REGULATORY PROTEIN CDAR"/>
    <property type="match status" value="1"/>
</dbReference>
<dbReference type="EMBL" id="JYGE01000001">
    <property type="protein sequence ID" value="PSJ32355.1"/>
    <property type="molecule type" value="Genomic_DNA"/>
</dbReference>
<dbReference type="InterPro" id="IPR053154">
    <property type="entry name" value="c-di-AMP_regulator"/>
</dbReference>
<evidence type="ECO:0000313" key="2">
    <source>
        <dbReference type="Proteomes" id="UP000241434"/>
    </source>
</evidence>
<evidence type="ECO:0000313" key="1">
    <source>
        <dbReference type="EMBL" id="PSJ32355.1"/>
    </source>
</evidence>